<evidence type="ECO:0000313" key="11">
    <source>
        <dbReference type="EMBL" id="KAJ4830540.1"/>
    </source>
</evidence>
<feature type="region of interest" description="Disordered" evidence="10">
    <location>
        <begin position="40"/>
        <end position="73"/>
    </location>
</feature>
<keyword evidence="4" id="KW-0963">Cytoplasm</keyword>
<dbReference type="CDD" id="cd13395">
    <property type="entry name" value="ASKHA_NBD_Arp4_ACTL6-like"/>
    <property type="match status" value="1"/>
</dbReference>
<dbReference type="EMBL" id="JAKUCV010005619">
    <property type="protein sequence ID" value="KAJ4830540.1"/>
    <property type="molecule type" value="Genomic_DNA"/>
</dbReference>
<dbReference type="FunFam" id="3.30.420.40:FF:000127">
    <property type="entry name" value="actin-related protein 4"/>
    <property type="match status" value="1"/>
</dbReference>
<comment type="caution">
    <text evidence="11">The sequence shown here is derived from an EMBL/GenBank/DDBJ whole genome shotgun (WGS) entry which is preliminary data.</text>
</comment>
<dbReference type="SUPFAM" id="SSF53067">
    <property type="entry name" value="Actin-like ATPase domain"/>
    <property type="match status" value="2"/>
</dbReference>
<dbReference type="Gene3D" id="3.90.640.10">
    <property type="entry name" value="Actin, Chain A, domain 4"/>
    <property type="match status" value="1"/>
</dbReference>
<comment type="function">
    <text evidence="9">Involved in several developmental processes including organization of plant organs, flowering time, anther development, flower senescence and fertility, probably by regulating the chromatin structure.</text>
</comment>
<feature type="compositionally biased region" description="Low complexity" evidence="10">
    <location>
        <begin position="50"/>
        <end position="61"/>
    </location>
</feature>
<evidence type="ECO:0000256" key="3">
    <source>
        <dbReference type="ARBA" id="ARBA00022473"/>
    </source>
</evidence>
<evidence type="ECO:0000256" key="2">
    <source>
        <dbReference type="ARBA" id="ARBA00004496"/>
    </source>
</evidence>
<sequence length="442" mass="48499">MYGGDEVSAIVIDLGSHTCKAGYAGEDAPKAVFPSVVGGIDQMDEDDAGNNNDKNSSVDSKNSLKDSEKGKGKRKLYVGSQALGFRRDHMEVLSPIKDGIVADWDIVDSIWDHALRECLLVDPKEHPMLLAEPSSNTQQQREKTAELMFEKYNVPALFLAKNAVLTSFASGRATSLVVDSGGGSTTVAPVHDGYVLQKAVAVSPIGGEVLTDCLTKSLESKGIVIKPRYSFKRKEIRPGEFQIVDLDFPNTTESYKLYSQRVIASDIKECVCRAPDTPYDETSYSNIPMTPYELPDGQTIEIGADRFKIPDILFNPSLVQTIPGMEKFGEVAANVRGLPQMVIESINKCDADIRRELFSSILLAGGTASMQQLKERLEKDLLEESPQAARVKVLASGHATERRFSVWIGGSILASLGSFQQMWFSKSEYEEHGASYVQRKCP</sequence>
<evidence type="ECO:0000256" key="5">
    <source>
        <dbReference type="ARBA" id="ARBA00022853"/>
    </source>
</evidence>
<keyword evidence="3" id="KW-0217">Developmental protein</keyword>
<name>A0A9Q0FH03_9ROSI</name>
<evidence type="ECO:0000256" key="1">
    <source>
        <dbReference type="ARBA" id="ARBA00004123"/>
    </source>
</evidence>
<dbReference type="Proteomes" id="UP001141552">
    <property type="component" value="Unassembled WGS sequence"/>
</dbReference>
<evidence type="ECO:0000256" key="7">
    <source>
        <dbReference type="ARBA" id="ARBA00038320"/>
    </source>
</evidence>
<evidence type="ECO:0000256" key="6">
    <source>
        <dbReference type="ARBA" id="ARBA00023242"/>
    </source>
</evidence>
<accession>A0A9Q0FH03</accession>
<dbReference type="GO" id="GO:0005737">
    <property type="term" value="C:cytoplasm"/>
    <property type="evidence" value="ECO:0007669"/>
    <property type="project" value="UniProtKB-SubCell"/>
</dbReference>
<dbReference type="Gene3D" id="3.30.420.40">
    <property type="match status" value="3"/>
</dbReference>
<comment type="similarity">
    <text evidence="7">Belongs to the actin family. ARP4 subfamily.</text>
</comment>
<dbReference type="GO" id="GO:0005634">
    <property type="term" value="C:nucleus"/>
    <property type="evidence" value="ECO:0007669"/>
    <property type="project" value="UniProtKB-SubCell"/>
</dbReference>
<dbReference type="InterPro" id="IPR004000">
    <property type="entry name" value="Actin"/>
</dbReference>
<evidence type="ECO:0000256" key="10">
    <source>
        <dbReference type="SAM" id="MobiDB-lite"/>
    </source>
</evidence>
<keyword evidence="12" id="KW-1185">Reference proteome</keyword>
<dbReference type="InterPro" id="IPR043129">
    <property type="entry name" value="ATPase_NBD"/>
</dbReference>
<reference evidence="11" key="1">
    <citation type="submission" date="2022-02" db="EMBL/GenBank/DDBJ databases">
        <authorList>
            <person name="Henning P.M."/>
            <person name="McCubbin A.G."/>
            <person name="Shore J.S."/>
        </authorList>
    </citation>
    <scope>NUCLEOTIDE SEQUENCE</scope>
    <source>
        <strain evidence="11">F60SS</strain>
        <tissue evidence="11">Leaves</tissue>
    </source>
</reference>
<evidence type="ECO:0000256" key="8">
    <source>
        <dbReference type="ARBA" id="ARBA00041020"/>
    </source>
</evidence>
<dbReference type="OrthoDB" id="5132116at2759"/>
<evidence type="ECO:0000256" key="4">
    <source>
        <dbReference type="ARBA" id="ARBA00022490"/>
    </source>
</evidence>
<dbReference type="GO" id="GO:0006325">
    <property type="term" value="P:chromatin organization"/>
    <property type="evidence" value="ECO:0007669"/>
    <property type="project" value="UniProtKB-KW"/>
</dbReference>
<keyword evidence="5" id="KW-0156">Chromatin regulator</keyword>
<dbReference type="Pfam" id="PF00022">
    <property type="entry name" value="Actin"/>
    <property type="match status" value="1"/>
</dbReference>
<reference evidence="11" key="2">
    <citation type="journal article" date="2023" name="Plants (Basel)">
        <title>Annotation of the Turnera subulata (Passifloraceae) Draft Genome Reveals the S-Locus Evolved after the Divergence of Turneroideae from Passifloroideae in a Stepwise Manner.</title>
        <authorList>
            <person name="Henning P.M."/>
            <person name="Roalson E.H."/>
            <person name="Mir W."/>
            <person name="McCubbin A.G."/>
            <person name="Shore J.S."/>
        </authorList>
    </citation>
    <scope>NUCLEOTIDE SEQUENCE</scope>
    <source>
        <strain evidence="11">F60SS</strain>
    </source>
</reference>
<evidence type="ECO:0000256" key="9">
    <source>
        <dbReference type="ARBA" id="ARBA00060074"/>
    </source>
</evidence>
<dbReference type="AlphaFoldDB" id="A0A9Q0FH03"/>
<evidence type="ECO:0000313" key="12">
    <source>
        <dbReference type="Proteomes" id="UP001141552"/>
    </source>
</evidence>
<dbReference type="SMART" id="SM00268">
    <property type="entry name" value="ACTIN"/>
    <property type="match status" value="1"/>
</dbReference>
<gene>
    <name evidence="11" type="primary">ARP4</name>
    <name evidence="11" type="ORF">Tsubulata_032099</name>
</gene>
<dbReference type="PANTHER" id="PTHR11937">
    <property type="entry name" value="ACTIN"/>
    <property type="match status" value="1"/>
</dbReference>
<dbReference type="FunFam" id="3.30.420.40:FF:000151">
    <property type="entry name" value="Actin-related protein 4"/>
    <property type="match status" value="1"/>
</dbReference>
<proteinExistence type="inferred from homology"/>
<organism evidence="11 12">
    <name type="scientific">Turnera subulata</name>
    <dbReference type="NCBI Taxonomy" id="218843"/>
    <lineage>
        <taxon>Eukaryota</taxon>
        <taxon>Viridiplantae</taxon>
        <taxon>Streptophyta</taxon>
        <taxon>Embryophyta</taxon>
        <taxon>Tracheophyta</taxon>
        <taxon>Spermatophyta</taxon>
        <taxon>Magnoliopsida</taxon>
        <taxon>eudicotyledons</taxon>
        <taxon>Gunneridae</taxon>
        <taxon>Pentapetalae</taxon>
        <taxon>rosids</taxon>
        <taxon>fabids</taxon>
        <taxon>Malpighiales</taxon>
        <taxon>Passifloraceae</taxon>
        <taxon>Turnera</taxon>
    </lineage>
</organism>
<keyword evidence="6" id="KW-0539">Nucleus</keyword>
<comment type="subcellular location">
    <subcellularLocation>
        <location evidence="2">Cytoplasm</location>
    </subcellularLocation>
    <subcellularLocation>
        <location evidence="1">Nucleus</location>
    </subcellularLocation>
</comment>
<protein>
    <recommendedName>
        <fullName evidence="8">Actin-related protein 4</fullName>
    </recommendedName>
</protein>